<comment type="subcellular location">
    <subcellularLocation>
        <location evidence="1">Cell outer membrane</location>
        <topology evidence="1">Multi-pass membrane protein</topology>
    </subcellularLocation>
</comment>
<feature type="transmembrane region" description="Helical" evidence="15">
    <location>
        <begin position="241"/>
        <end position="262"/>
    </location>
</feature>
<keyword evidence="7" id="KW-0732">Signal</keyword>
<evidence type="ECO:0000256" key="15">
    <source>
        <dbReference type="SAM" id="Phobius"/>
    </source>
</evidence>
<evidence type="ECO:0000256" key="13">
    <source>
        <dbReference type="ARBA" id="ARBA00023237"/>
    </source>
</evidence>
<dbReference type="Proteomes" id="UP000823598">
    <property type="component" value="Unassembled WGS sequence"/>
</dbReference>
<keyword evidence="10" id="KW-0626">Porin</keyword>
<evidence type="ECO:0000256" key="8">
    <source>
        <dbReference type="ARBA" id="ARBA00023047"/>
    </source>
</evidence>
<dbReference type="GO" id="GO:0046930">
    <property type="term" value="C:pore complex"/>
    <property type="evidence" value="ECO:0007669"/>
    <property type="project" value="UniProtKB-KW"/>
</dbReference>
<keyword evidence="15" id="KW-1133">Transmembrane helix</keyword>
<feature type="domain" description="SLBB" evidence="17">
    <location>
        <begin position="142"/>
        <end position="221"/>
    </location>
</feature>
<evidence type="ECO:0000256" key="1">
    <source>
        <dbReference type="ARBA" id="ARBA00004571"/>
    </source>
</evidence>
<sequence>MRNFIILSLFFLFLVSCNTSEKILYLQDVETGEAQKIIPEQAIKIQPKDMMSIVVSSKDPDLAAMFNLPINSYRAGTDQPNYNNYLQGYVVDNDGDINFPVIGKIHAAGLSRWQLQEKIKAELKSRDMLKDAIVSVDFMNFKVSILGEVNKPGTYTIEGEKVTVLEALAMAKDLTIYGLRDEVYVIREQNNQRDTYKLDLRSKDIFESPAYYLKQNDIVYVKPNKVRAGQSTLNQNSLKSVSLWVSIASLLCSVGVMIANILDD</sequence>
<keyword evidence="12" id="KW-0564">Palmitate</keyword>
<keyword evidence="13" id="KW-0998">Cell outer membrane</keyword>
<comment type="caution">
    <text evidence="18">The sequence shown here is derived from an EMBL/GenBank/DDBJ whole genome shotgun (WGS) entry which is preliminary data.</text>
</comment>
<evidence type="ECO:0000259" key="16">
    <source>
        <dbReference type="Pfam" id="PF02563"/>
    </source>
</evidence>
<evidence type="ECO:0000256" key="9">
    <source>
        <dbReference type="ARBA" id="ARBA00023065"/>
    </source>
</evidence>
<comment type="similarity">
    <text evidence="2">Belongs to the BexD/CtrA/VexA family.</text>
</comment>
<evidence type="ECO:0000259" key="17">
    <source>
        <dbReference type="Pfam" id="PF22461"/>
    </source>
</evidence>
<keyword evidence="6 15" id="KW-0812">Transmembrane</keyword>
<dbReference type="PANTHER" id="PTHR33619:SF3">
    <property type="entry name" value="POLYSACCHARIDE EXPORT PROTEIN GFCE-RELATED"/>
    <property type="match status" value="1"/>
</dbReference>
<evidence type="ECO:0000313" key="18">
    <source>
        <dbReference type="EMBL" id="MBO8476374.1"/>
    </source>
</evidence>
<dbReference type="Pfam" id="PF22461">
    <property type="entry name" value="SLBB_2"/>
    <property type="match status" value="1"/>
</dbReference>
<organism evidence="18 19">
    <name type="scientific">Candidatus Limisoma faecipullorum</name>
    <dbReference type="NCBI Taxonomy" id="2840854"/>
    <lineage>
        <taxon>Bacteria</taxon>
        <taxon>Pseudomonadati</taxon>
        <taxon>Bacteroidota</taxon>
        <taxon>Bacteroidia</taxon>
        <taxon>Bacteroidales</taxon>
        <taxon>Candidatus Limisoma</taxon>
    </lineage>
</organism>
<dbReference type="GO" id="GO:0009279">
    <property type="term" value="C:cell outer membrane"/>
    <property type="evidence" value="ECO:0007669"/>
    <property type="project" value="UniProtKB-SubCell"/>
</dbReference>
<feature type="domain" description="Polysaccharide export protein N-terminal" evidence="16">
    <location>
        <begin position="40"/>
        <end position="137"/>
    </location>
</feature>
<dbReference type="EMBL" id="JADIMC010000059">
    <property type="protein sequence ID" value="MBO8476374.1"/>
    <property type="molecule type" value="Genomic_DNA"/>
</dbReference>
<evidence type="ECO:0000313" key="19">
    <source>
        <dbReference type="Proteomes" id="UP000823598"/>
    </source>
</evidence>
<dbReference type="GO" id="GO:0015159">
    <property type="term" value="F:polysaccharide transmembrane transporter activity"/>
    <property type="evidence" value="ECO:0007669"/>
    <property type="project" value="InterPro"/>
</dbReference>
<evidence type="ECO:0000256" key="10">
    <source>
        <dbReference type="ARBA" id="ARBA00023114"/>
    </source>
</evidence>
<keyword evidence="8" id="KW-0625">Polysaccharide transport</keyword>
<evidence type="ECO:0000256" key="2">
    <source>
        <dbReference type="ARBA" id="ARBA00009450"/>
    </source>
</evidence>
<reference evidence="18" key="2">
    <citation type="journal article" date="2021" name="PeerJ">
        <title>Extensive microbial diversity within the chicken gut microbiome revealed by metagenomics and culture.</title>
        <authorList>
            <person name="Gilroy R."/>
            <person name="Ravi A."/>
            <person name="Getino M."/>
            <person name="Pursley I."/>
            <person name="Horton D.L."/>
            <person name="Alikhan N.F."/>
            <person name="Baker D."/>
            <person name="Gharbi K."/>
            <person name="Hall N."/>
            <person name="Watson M."/>
            <person name="Adriaenssens E.M."/>
            <person name="Foster-Nyarko E."/>
            <person name="Jarju S."/>
            <person name="Secka A."/>
            <person name="Antonio M."/>
            <person name="Oren A."/>
            <person name="Chaudhuri R.R."/>
            <person name="La Ragione R."/>
            <person name="Hildebrand F."/>
            <person name="Pallen M.J."/>
        </authorList>
    </citation>
    <scope>NUCLEOTIDE SEQUENCE</scope>
    <source>
        <strain evidence="18">6919</strain>
    </source>
</reference>
<evidence type="ECO:0000256" key="4">
    <source>
        <dbReference type="ARBA" id="ARBA00022452"/>
    </source>
</evidence>
<keyword evidence="14" id="KW-0449">Lipoprotein</keyword>
<dbReference type="Gene3D" id="3.10.560.10">
    <property type="entry name" value="Outer membrane lipoprotein wza domain like"/>
    <property type="match status" value="1"/>
</dbReference>
<accession>A0A9D9NJN4</accession>
<dbReference type="Pfam" id="PF02563">
    <property type="entry name" value="Poly_export"/>
    <property type="match status" value="1"/>
</dbReference>
<evidence type="ECO:0000256" key="11">
    <source>
        <dbReference type="ARBA" id="ARBA00023136"/>
    </source>
</evidence>
<reference evidence="18" key="1">
    <citation type="submission" date="2020-10" db="EMBL/GenBank/DDBJ databases">
        <authorList>
            <person name="Gilroy R."/>
        </authorList>
    </citation>
    <scope>NUCLEOTIDE SEQUENCE</scope>
    <source>
        <strain evidence="18">6919</strain>
    </source>
</reference>
<dbReference type="GO" id="GO:0006811">
    <property type="term" value="P:monoatomic ion transport"/>
    <property type="evidence" value="ECO:0007669"/>
    <property type="project" value="UniProtKB-KW"/>
</dbReference>
<keyword evidence="5" id="KW-0762">Sugar transport</keyword>
<keyword evidence="11 15" id="KW-0472">Membrane</keyword>
<evidence type="ECO:0000256" key="12">
    <source>
        <dbReference type="ARBA" id="ARBA00023139"/>
    </source>
</evidence>
<keyword evidence="3" id="KW-0813">Transport</keyword>
<proteinExistence type="inferred from homology"/>
<dbReference type="InterPro" id="IPR003715">
    <property type="entry name" value="Poly_export_N"/>
</dbReference>
<dbReference type="InterPro" id="IPR049712">
    <property type="entry name" value="Poly_export"/>
</dbReference>
<evidence type="ECO:0000256" key="3">
    <source>
        <dbReference type="ARBA" id="ARBA00022448"/>
    </source>
</evidence>
<gene>
    <name evidence="18" type="ORF">IAB88_05210</name>
</gene>
<dbReference type="InterPro" id="IPR054765">
    <property type="entry name" value="SLBB_dom"/>
</dbReference>
<evidence type="ECO:0000256" key="14">
    <source>
        <dbReference type="ARBA" id="ARBA00023288"/>
    </source>
</evidence>
<evidence type="ECO:0000256" key="6">
    <source>
        <dbReference type="ARBA" id="ARBA00022692"/>
    </source>
</evidence>
<evidence type="ECO:0000256" key="5">
    <source>
        <dbReference type="ARBA" id="ARBA00022597"/>
    </source>
</evidence>
<evidence type="ECO:0000256" key="7">
    <source>
        <dbReference type="ARBA" id="ARBA00022729"/>
    </source>
</evidence>
<dbReference type="PANTHER" id="PTHR33619">
    <property type="entry name" value="POLYSACCHARIDE EXPORT PROTEIN GFCE-RELATED"/>
    <property type="match status" value="1"/>
</dbReference>
<keyword evidence="4" id="KW-1134">Transmembrane beta strand</keyword>
<dbReference type="PROSITE" id="PS51257">
    <property type="entry name" value="PROKAR_LIPOPROTEIN"/>
    <property type="match status" value="1"/>
</dbReference>
<keyword evidence="9" id="KW-0406">Ion transport</keyword>
<protein>
    <submittedName>
        <fullName evidence="18">Polysaccharide biosynthesis/export family protein</fullName>
    </submittedName>
</protein>
<dbReference type="GO" id="GO:0015288">
    <property type="term" value="F:porin activity"/>
    <property type="evidence" value="ECO:0007669"/>
    <property type="project" value="UniProtKB-KW"/>
</dbReference>
<name>A0A9D9NJN4_9BACT</name>
<dbReference type="AlphaFoldDB" id="A0A9D9NJN4"/>